<evidence type="ECO:0000256" key="4">
    <source>
        <dbReference type="ARBA" id="ARBA00022692"/>
    </source>
</evidence>
<comment type="similarity">
    <text evidence="2">Belongs to the G-protein coupled receptor 2 family. Adhesion G-protein coupled receptor (ADGR) subfamily.</text>
</comment>
<keyword evidence="6 16" id="KW-1133">Transmembrane helix</keyword>
<dbReference type="SMART" id="SM00042">
    <property type="entry name" value="CUB"/>
    <property type="match status" value="1"/>
</dbReference>
<proteinExistence type="inferred from homology"/>
<evidence type="ECO:0000256" key="12">
    <source>
        <dbReference type="ARBA" id="ARBA00023224"/>
    </source>
</evidence>
<dbReference type="GO" id="GO:0043236">
    <property type="term" value="F:laminin binding"/>
    <property type="evidence" value="ECO:0007669"/>
    <property type="project" value="TreeGrafter"/>
</dbReference>
<keyword evidence="23" id="KW-1185">Reference proteome</keyword>
<dbReference type="PANTHER" id="PTHR12011:SF290">
    <property type="entry name" value="ADHESION G-PROTEIN COUPLED RECEPTOR G6"/>
    <property type="match status" value="1"/>
</dbReference>
<dbReference type="Pfam" id="PF26574">
    <property type="entry name" value="GAIN_ADGRG2"/>
    <property type="match status" value="1"/>
</dbReference>
<dbReference type="GO" id="GO:0022011">
    <property type="term" value="P:myelination in peripheral nervous system"/>
    <property type="evidence" value="ECO:0007669"/>
    <property type="project" value="TreeGrafter"/>
</dbReference>
<dbReference type="PANTHER" id="PTHR12011">
    <property type="entry name" value="ADHESION G-PROTEIN COUPLED RECEPTOR"/>
    <property type="match status" value="1"/>
</dbReference>
<dbReference type="InterPro" id="IPR000832">
    <property type="entry name" value="GPCR_2_secretin-like"/>
</dbReference>
<evidence type="ECO:0000256" key="8">
    <source>
        <dbReference type="ARBA" id="ARBA00023136"/>
    </source>
</evidence>
<dbReference type="CDD" id="cd00041">
    <property type="entry name" value="CUB"/>
    <property type="match status" value="1"/>
</dbReference>
<feature type="transmembrane region" description="Helical" evidence="16">
    <location>
        <begin position="920"/>
        <end position="942"/>
    </location>
</feature>
<feature type="domain" description="Pentraxin (PTX)" evidence="21">
    <location>
        <begin position="149"/>
        <end position="350"/>
    </location>
</feature>
<dbReference type="Pfam" id="PF00354">
    <property type="entry name" value="Pentaxin"/>
    <property type="match status" value="1"/>
</dbReference>
<evidence type="ECO:0000259" key="20">
    <source>
        <dbReference type="PROSITE" id="PS50261"/>
    </source>
</evidence>
<dbReference type="InterPro" id="IPR035914">
    <property type="entry name" value="Sperma_CUB_dom_sf"/>
</dbReference>
<dbReference type="PROSITE" id="PS00650">
    <property type="entry name" value="G_PROTEIN_RECEP_F2_2"/>
    <property type="match status" value="1"/>
</dbReference>
<evidence type="ECO:0000256" key="1">
    <source>
        <dbReference type="ARBA" id="ARBA00004651"/>
    </source>
</evidence>
<dbReference type="Pfam" id="PF25307">
    <property type="entry name" value="SEA_Gpr126"/>
    <property type="match status" value="1"/>
</dbReference>
<dbReference type="InterPro" id="IPR017983">
    <property type="entry name" value="GPCR_2_secretin-like_CS"/>
</dbReference>
<evidence type="ECO:0000259" key="19">
    <source>
        <dbReference type="PROSITE" id="PS50221"/>
    </source>
</evidence>
<dbReference type="EMBL" id="OX395128">
    <property type="protein sequence ID" value="CAI5770217.1"/>
    <property type="molecule type" value="Genomic_DNA"/>
</dbReference>
<dbReference type="Gene3D" id="2.60.120.200">
    <property type="match status" value="1"/>
</dbReference>
<dbReference type="PROSITE" id="PS01180">
    <property type="entry name" value="CUB"/>
    <property type="match status" value="1"/>
</dbReference>
<evidence type="ECO:0000256" key="6">
    <source>
        <dbReference type="ARBA" id="ARBA00022989"/>
    </source>
</evidence>
<feature type="domain" description="GAIN-B" evidence="19">
    <location>
        <begin position="660"/>
        <end position="845"/>
    </location>
</feature>
<evidence type="ECO:0000256" key="16">
    <source>
        <dbReference type="SAM" id="Phobius"/>
    </source>
</evidence>
<organism evidence="22 23">
    <name type="scientific">Podarcis lilfordi</name>
    <name type="common">Lilford's wall lizard</name>
    <dbReference type="NCBI Taxonomy" id="74358"/>
    <lineage>
        <taxon>Eukaryota</taxon>
        <taxon>Metazoa</taxon>
        <taxon>Chordata</taxon>
        <taxon>Craniata</taxon>
        <taxon>Vertebrata</taxon>
        <taxon>Euteleostomi</taxon>
        <taxon>Lepidosauria</taxon>
        <taxon>Squamata</taxon>
        <taxon>Bifurcata</taxon>
        <taxon>Unidentata</taxon>
        <taxon>Episquamata</taxon>
        <taxon>Laterata</taxon>
        <taxon>Lacertibaenia</taxon>
        <taxon>Lacertidae</taxon>
        <taxon>Podarcis</taxon>
    </lineage>
</organism>
<keyword evidence="12" id="KW-0807">Transducer</keyword>
<dbReference type="GO" id="GO:0004930">
    <property type="term" value="F:G protein-coupled receptor activity"/>
    <property type="evidence" value="ECO:0007669"/>
    <property type="project" value="UniProtKB-KW"/>
</dbReference>
<comment type="caution">
    <text evidence="15">Lacks conserved residue(s) required for the propagation of feature annotation.</text>
</comment>
<dbReference type="Gene3D" id="1.20.1070.10">
    <property type="entry name" value="Rhodopsin 7-helix transmembrane proteins"/>
    <property type="match status" value="1"/>
</dbReference>
<evidence type="ECO:0000256" key="2">
    <source>
        <dbReference type="ARBA" id="ARBA00007343"/>
    </source>
</evidence>
<dbReference type="Pfam" id="PF01825">
    <property type="entry name" value="GPS"/>
    <property type="match status" value="1"/>
</dbReference>
<dbReference type="FunFam" id="2.60.120.290:FF:000013">
    <property type="entry name" value="Membrane frizzled-related protein"/>
    <property type="match status" value="1"/>
</dbReference>
<dbReference type="AlphaFoldDB" id="A0AA35K3K9"/>
<gene>
    <name evidence="22" type="ORF">PODLI_1B013498</name>
</gene>
<evidence type="ECO:0000259" key="18">
    <source>
        <dbReference type="PROSITE" id="PS01180"/>
    </source>
</evidence>
<reference evidence="22" key="1">
    <citation type="submission" date="2022-12" db="EMBL/GenBank/DDBJ databases">
        <authorList>
            <person name="Alioto T."/>
            <person name="Alioto T."/>
            <person name="Gomez Garrido J."/>
        </authorList>
    </citation>
    <scope>NUCLEOTIDE SEQUENCE</scope>
</reference>
<dbReference type="GO" id="GO:0005886">
    <property type="term" value="C:plasma membrane"/>
    <property type="evidence" value="ECO:0007669"/>
    <property type="project" value="UniProtKB-SubCell"/>
</dbReference>
<feature type="transmembrane region" description="Helical" evidence="16">
    <location>
        <begin position="962"/>
        <end position="984"/>
    </location>
</feature>
<name>A0AA35K3K9_9SAUR</name>
<evidence type="ECO:0000313" key="23">
    <source>
        <dbReference type="Proteomes" id="UP001178461"/>
    </source>
</evidence>
<keyword evidence="3" id="KW-1003">Cell membrane</keyword>
<dbReference type="Pfam" id="PF00002">
    <property type="entry name" value="7tm_2"/>
    <property type="match status" value="1"/>
</dbReference>
<evidence type="ECO:0000313" key="22">
    <source>
        <dbReference type="EMBL" id="CAI5770217.1"/>
    </source>
</evidence>
<protein>
    <recommendedName>
        <fullName evidence="13">Adhesion G-protein coupled receptor G6</fullName>
    </recommendedName>
    <alternativeName>
        <fullName evidence="14">G-protein coupled receptor 126</fullName>
    </alternativeName>
</protein>
<dbReference type="InterPro" id="IPR017981">
    <property type="entry name" value="GPCR_2-like_7TM"/>
</dbReference>
<evidence type="ECO:0000256" key="11">
    <source>
        <dbReference type="ARBA" id="ARBA00023180"/>
    </source>
</evidence>
<keyword evidence="7" id="KW-0297">G-protein coupled receptor</keyword>
<dbReference type="SUPFAM" id="SSF81321">
    <property type="entry name" value="Family A G protein-coupled receptor-like"/>
    <property type="match status" value="1"/>
</dbReference>
<dbReference type="InterPro" id="IPR013320">
    <property type="entry name" value="ConA-like_dom_sf"/>
</dbReference>
<dbReference type="SUPFAM" id="SSF49854">
    <property type="entry name" value="Spermadhesin, CUB domain"/>
    <property type="match status" value="1"/>
</dbReference>
<keyword evidence="4 16" id="KW-0812">Transmembrane</keyword>
<dbReference type="PROSITE" id="PS51828">
    <property type="entry name" value="PTX_2"/>
    <property type="match status" value="1"/>
</dbReference>
<feature type="domain" description="CUB" evidence="18">
    <location>
        <begin position="40"/>
        <end position="144"/>
    </location>
</feature>
<evidence type="ECO:0000256" key="17">
    <source>
        <dbReference type="SAM" id="SignalP"/>
    </source>
</evidence>
<dbReference type="GO" id="GO:0007166">
    <property type="term" value="P:cell surface receptor signaling pathway"/>
    <property type="evidence" value="ECO:0007669"/>
    <property type="project" value="InterPro"/>
</dbReference>
<dbReference type="GO" id="GO:0060347">
    <property type="term" value="P:heart trabecula formation"/>
    <property type="evidence" value="ECO:0007669"/>
    <property type="project" value="TreeGrafter"/>
</dbReference>
<dbReference type="FunFam" id="2.60.120.200:FF:000050">
    <property type="entry name" value="Adhesion G protein-coupled receptor G6"/>
    <property type="match status" value="1"/>
</dbReference>
<keyword evidence="5 17" id="KW-0732">Signal</keyword>
<evidence type="ECO:0000259" key="21">
    <source>
        <dbReference type="PROSITE" id="PS51828"/>
    </source>
</evidence>
<evidence type="ECO:0000256" key="3">
    <source>
        <dbReference type="ARBA" id="ARBA00022475"/>
    </source>
</evidence>
<feature type="transmembrane region" description="Helical" evidence="16">
    <location>
        <begin position="893"/>
        <end position="914"/>
    </location>
</feature>
<evidence type="ECO:0000256" key="15">
    <source>
        <dbReference type="PROSITE-ProRule" id="PRU00059"/>
    </source>
</evidence>
<feature type="chain" id="PRO_5041401566" description="Adhesion G-protein coupled receptor G6" evidence="17">
    <location>
        <begin position="35"/>
        <end position="1248"/>
    </location>
</feature>
<dbReference type="FunFam" id="2.60.220.50:FF:000006">
    <property type="entry name" value="Adhesion G-protein coupled receptor G6"/>
    <property type="match status" value="1"/>
</dbReference>
<dbReference type="InterPro" id="IPR000859">
    <property type="entry name" value="CUB_dom"/>
</dbReference>
<feature type="transmembrane region" description="Helical" evidence="16">
    <location>
        <begin position="1093"/>
        <end position="1115"/>
    </location>
</feature>
<feature type="signal peptide" evidence="17">
    <location>
        <begin position="1"/>
        <end position="34"/>
    </location>
</feature>
<dbReference type="PROSITE" id="PS50221">
    <property type="entry name" value="GAIN_B"/>
    <property type="match status" value="1"/>
</dbReference>
<dbReference type="InterPro" id="IPR001759">
    <property type="entry name" value="PTX_dom"/>
</dbReference>
<dbReference type="InterPro" id="IPR057333">
    <property type="entry name" value="SEA_Gpr126"/>
</dbReference>
<evidence type="ECO:0000256" key="10">
    <source>
        <dbReference type="ARBA" id="ARBA00023170"/>
    </source>
</evidence>
<dbReference type="InterPro" id="IPR057244">
    <property type="entry name" value="GAIN_B"/>
</dbReference>
<keyword evidence="11" id="KW-0325">Glycoprotein</keyword>
<evidence type="ECO:0000256" key="9">
    <source>
        <dbReference type="ARBA" id="ARBA00023157"/>
    </source>
</evidence>
<feature type="transmembrane region" description="Helical" evidence="16">
    <location>
        <begin position="1067"/>
        <end position="1087"/>
    </location>
</feature>
<keyword evidence="8 16" id="KW-0472">Membrane</keyword>
<dbReference type="InterPro" id="IPR058857">
    <property type="entry name" value="GAIN_ADGRG2/6"/>
</dbReference>
<evidence type="ECO:0000256" key="13">
    <source>
        <dbReference type="ARBA" id="ARBA00069922"/>
    </source>
</evidence>
<dbReference type="PRINTS" id="PR00249">
    <property type="entry name" value="GPCRSECRETIN"/>
</dbReference>
<dbReference type="Pfam" id="PF00431">
    <property type="entry name" value="CUB"/>
    <property type="match status" value="1"/>
</dbReference>
<feature type="transmembrane region" description="Helical" evidence="16">
    <location>
        <begin position="1018"/>
        <end position="1046"/>
    </location>
</feature>
<evidence type="ECO:0000256" key="7">
    <source>
        <dbReference type="ARBA" id="ARBA00023040"/>
    </source>
</evidence>
<dbReference type="SUPFAM" id="SSF49899">
    <property type="entry name" value="Concanavalin A-like lectins/glucanases"/>
    <property type="match status" value="1"/>
</dbReference>
<dbReference type="FunFam" id="1.20.1070.10:FF:000052">
    <property type="entry name" value="Adhesion G-protein coupled receptor G6"/>
    <property type="match status" value="1"/>
</dbReference>
<dbReference type="InterPro" id="IPR046338">
    <property type="entry name" value="GAIN_dom_sf"/>
</dbReference>
<keyword evidence="9" id="KW-1015">Disulfide bond</keyword>
<dbReference type="SMART" id="SM00159">
    <property type="entry name" value="PTX"/>
    <property type="match status" value="1"/>
</dbReference>
<feature type="domain" description="G-protein coupled receptors family 2 profile 2" evidence="20">
    <location>
        <begin position="856"/>
        <end position="1116"/>
    </location>
</feature>
<dbReference type="Gene3D" id="2.60.220.50">
    <property type="match status" value="1"/>
</dbReference>
<evidence type="ECO:0000256" key="5">
    <source>
        <dbReference type="ARBA" id="ARBA00022729"/>
    </source>
</evidence>
<comment type="subcellular location">
    <subcellularLocation>
        <location evidence="1">Cell membrane</location>
        <topology evidence="1">Multi-pass membrane protein</topology>
    </subcellularLocation>
</comment>
<keyword evidence="10 22" id="KW-0675">Receptor</keyword>
<evidence type="ECO:0000256" key="14">
    <source>
        <dbReference type="ARBA" id="ARBA00082039"/>
    </source>
</evidence>
<dbReference type="SMART" id="SM00303">
    <property type="entry name" value="GPS"/>
    <property type="match status" value="1"/>
</dbReference>
<dbReference type="GO" id="GO:0007189">
    <property type="term" value="P:adenylate cyclase-activating G protein-coupled receptor signaling pathway"/>
    <property type="evidence" value="ECO:0007669"/>
    <property type="project" value="TreeGrafter"/>
</dbReference>
<sequence length="1248" mass="139221">MMSYESQVWCYQWKWKLHLLFLFTLHLICVQYSALGCSECRMVLSSPTGIFTSPCFPSVYPNSQACKWTIRAPSGFIIQITFVDFEIEEAPNCIYDFLTIGDKKVCGVTAKGLSFNSTGNEMIVTFTSDFSIQKKGFNASYTRVAVSLRNQKVIIPQSLNVDSVSVANSIQVPELNQFTLCFEAKENSSESSEWKVFSYGDSSTEFLGFGRTKNGHFISISGIECILDDPFDTNPDRDFFAETFEQLCIIWDSLSGTVGISVKHTYRTVSCSNTYGKVIPGNGKLVLGSNRNDINPLNGDIYNFRLWNFTMSSQILFNLSCDVKGNIVDWENDFWSIPTSSLKAENNLSCGSYLIPLPTIEPTSCANLGSLCQATVNSTTPSPTVTTNMPDTNRTDNQNYGGLFYRIAITVYTSNLESESSVQNAVAEWLNRTFQNWNYTVYVVNISVQLSTVKEGVREKRSTNDQSFDVRALLVYNSSSNVSLEKHMIEKKLKSSNETMGNGLKLDKVDVNPIEKCEREEYPLNYLWTETRPTVTDFTPCQGSSTQNASRTCFLNLGNYTSYWGAPDLRNCTDNAADIANQLLNLTGEGQQLTSDKVNDVIQKLKKIVNDEEINESLGSTVVTIFSNILTSSDSVLAASSSEAIKTIDALALKIQFAGPSMSISTRNLALGVSSLNSTSFNGSSFSVGPQNNASDFQIGFDKSQDNSLASVALPPSLLTQLSPEELEAVSRAQFTFFNKNGLFQDAEAHTNLTSYVVACSIGNSTIRDLQDSVKITIKHTVKQDKIQKAPKPTCVFWDMNRNKGQGGWNPTGCLAQAESNENETVCLCNHLTHFGVLMDLPGTALQIDTENTKVLTFITYIGCGISAIFSAATLLTYIAFEKLRRDYPSKILMNLSTALLCLNLVFLLDGWIASFDVEALCIAIAALLHYFLLATFTWMGLEAVHMYIALVKVFNTYIRRYILKFCIIGWGLPAVVIIIVLAVTNTNANSIYNKDLYGKNTKGQGGDDFCWIKNTSVFYVTCVGYFGIMFLMNIAMFVVVMMQICGRNGKRSNRTMREEILRNLRSVVSLTFLLGMTWGFAFFAWGPLYLPFVYLFCIFNSLQGLFIFIFHCAMKENVQKQWRRHLCCGRFRLADNSDWSKTATNIIKKSSDNLGKSLSSSSIGSNSTYLTSKSKSTSNTYLQRSSHSDNVFLDKHSPKYVQVDTEQTSIIPVHQVIDKVKGYYSTHSDNFYKNIIMSDSLSHSTKF</sequence>
<accession>A0AA35K3K9</accession>
<dbReference type="Proteomes" id="UP001178461">
    <property type="component" value="Chromosome 3"/>
</dbReference>
<dbReference type="InterPro" id="IPR000203">
    <property type="entry name" value="GPS"/>
</dbReference>
<dbReference type="PROSITE" id="PS50261">
    <property type="entry name" value="G_PROTEIN_RECEP_F2_4"/>
    <property type="match status" value="1"/>
</dbReference>
<dbReference type="Gene3D" id="2.60.120.290">
    <property type="entry name" value="Spermadhesin, CUB domain"/>
    <property type="match status" value="1"/>
</dbReference>
<feature type="transmembrane region" description="Helical" evidence="16">
    <location>
        <begin position="858"/>
        <end position="881"/>
    </location>
</feature>